<keyword evidence="1" id="KW-0812">Transmembrane</keyword>
<protein>
    <submittedName>
        <fullName evidence="2">Uncharacterized protein</fullName>
    </submittedName>
</protein>
<gene>
    <name evidence="2" type="ORF">GCM10023258_26440</name>
</gene>
<evidence type="ECO:0000313" key="3">
    <source>
        <dbReference type="Proteomes" id="UP001500427"/>
    </source>
</evidence>
<dbReference type="EMBL" id="BAABIW010000017">
    <property type="protein sequence ID" value="GAA5029764.1"/>
    <property type="molecule type" value="Genomic_DNA"/>
</dbReference>
<name>A0ABP9JEU4_9MICO</name>
<feature type="transmembrane region" description="Helical" evidence="1">
    <location>
        <begin position="64"/>
        <end position="85"/>
    </location>
</feature>
<keyword evidence="1" id="KW-1133">Transmembrane helix</keyword>
<feature type="transmembrane region" description="Helical" evidence="1">
    <location>
        <begin position="97"/>
        <end position="117"/>
    </location>
</feature>
<accession>A0ABP9JEU4</accession>
<keyword evidence="1" id="KW-0472">Membrane</keyword>
<sequence>MRRLVTVLLALGSVLLVGALVWPTQRMEVQLPGGGLVPAIDIWLWGRVRVTGELAEVSSGRGSTAVLVTLSACALAAAAAGVLWLGAGRRRRVARSVPVAVVLAAVALGALVVTLATTDTDFGWWAVAGQPVFSGTVAAALPPAVVGLWGLALVVMLGLLLRRRRGPDVAPTPPGPTAV</sequence>
<reference evidence="3" key="1">
    <citation type="journal article" date="2019" name="Int. J. Syst. Evol. Microbiol.">
        <title>The Global Catalogue of Microorganisms (GCM) 10K type strain sequencing project: providing services to taxonomists for standard genome sequencing and annotation.</title>
        <authorList>
            <consortium name="The Broad Institute Genomics Platform"/>
            <consortium name="The Broad Institute Genome Sequencing Center for Infectious Disease"/>
            <person name="Wu L."/>
            <person name="Ma J."/>
        </authorList>
    </citation>
    <scope>NUCLEOTIDE SEQUENCE [LARGE SCALE GENOMIC DNA]</scope>
    <source>
        <strain evidence="3">JCM 17687</strain>
    </source>
</reference>
<feature type="transmembrane region" description="Helical" evidence="1">
    <location>
        <begin position="137"/>
        <end position="161"/>
    </location>
</feature>
<dbReference type="RefSeq" id="WP_345507963.1">
    <property type="nucleotide sequence ID" value="NZ_BAABIW010000017.1"/>
</dbReference>
<dbReference type="Proteomes" id="UP001500427">
    <property type="component" value="Unassembled WGS sequence"/>
</dbReference>
<evidence type="ECO:0000313" key="2">
    <source>
        <dbReference type="EMBL" id="GAA5029764.1"/>
    </source>
</evidence>
<evidence type="ECO:0000256" key="1">
    <source>
        <dbReference type="SAM" id="Phobius"/>
    </source>
</evidence>
<proteinExistence type="predicted"/>
<comment type="caution">
    <text evidence="2">The sequence shown here is derived from an EMBL/GenBank/DDBJ whole genome shotgun (WGS) entry which is preliminary data.</text>
</comment>
<keyword evidence="3" id="KW-1185">Reference proteome</keyword>
<organism evidence="2 3">
    <name type="scientific">Terrabacter aeriphilus</name>
    <dbReference type="NCBI Taxonomy" id="515662"/>
    <lineage>
        <taxon>Bacteria</taxon>
        <taxon>Bacillati</taxon>
        <taxon>Actinomycetota</taxon>
        <taxon>Actinomycetes</taxon>
        <taxon>Micrococcales</taxon>
        <taxon>Intrasporangiaceae</taxon>
        <taxon>Terrabacter</taxon>
    </lineage>
</organism>